<dbReference type="InterPro" id="IPR001810">
    <property type="entry name" value="F-box_dom"/>
</dbReference>
<gene>
    <name evidence="2" type="ORF">GSI_04958</name>
</gene>
<organism evidence="2 3">
    <name type="scientific">Ganoderma sinense ZZ0214-1</name>
    <dbReference type="NCBI Taxonomy" id="1077348"/>
    <lineage>
        <taxon>Eukaryota</taxon>
        <taxon>Fungi</taxon>
        <taxon>Dikarya</taxon>
        <taxon>Basidiomycota</taxon>
        <taxon>Agaricomycotina</taxon>
        <taxon>Agaricomycetes</taxon>
        <taxon>Polyporales</taxon>
        <taxon>Polyporaceae</taxon>
        <taxon>Ganoderma</taxon>
    </lineage>
</organism>
<feature type="domain" description="F-box" evidence="1">
    <location>
        <begin position="36"/>
        <end position="102"/>
    </location>
</feature>
<accession>A0A2G8SGG5</accession>
<protein>
    <recommendedName>
        <fullName evidence="1">F-box domain-containing protein</fullName>
    </recommendedName>
</protein>
<proteinExistence type="predicted"/>
<dbReference type="AlphaFoldDB" id="A0A2G8SGG5"/>
<dbReference type="OrthoDB" id="2738900at2759"/>
<dbReference type="STRING" id="1077348.A0A2G8SGG5"/>
<evidence type="ECO:0000313" key="3">
    <source>
        <dbReference type="Proteomes" id="UP000230002"/>
    </source>
</evidence>
<dbReference type="Proteomes" id="UP000230002">
    <property type="component" value="Unassembled WGS sequence"/>
</dbReference>
<dbReference type="Pfam" id="PF12937">
    <property type="entry name" value="F-box-like"/>
    <property type="match status" value="1"/>
</dbReference>
<sequence>MNLGHIDPSTSETIEMTLLQAVAALRRLRNSRRPVNKLPSEILSHIFSFVHHSGDNLDNISYQFGLHTIREPVALLVPLLSVCSRWRSIVTTSSLLWSTIDNRSILDLAISSKYRPVNGPLDVHIVDNFFRPAHVDYDRDPQALPVFLEHNSTLMKVLQNEGHRIRDFFAEIPTVLLPALTDFPGESLRACELWPSPSEHAPDGTGAIRPLFNACTPNLRALVIGNLVFIPSNHFPSLTHLILAGGVGSIPPGRSLFTFMDFMLLLSRCPKLQVLHLSDIDVIALQELPDDRILVPVNLQCLRKFSNEEVLLDQTGGHHLPYLGPQFRRALLTHLELSPDCVVWLATILPDDLEGTLHCLPFDNSFTSVYLGAHDPRQPKTRALNAIEPECFSIMATDPPRQRGVRIDFQMPGRCYSTGLTTELARARVLDAIRSAPLLSEVRELWVVPAANTLLSEPDSLLAGFPNLTTLVLGLMPDPLALVRVVTAINGTETDSELMHMPADWEPLLALEVHDDLAIPCPRLRTVCVYGLTERQAMLLYSVVLSRGEAGCPIRRLVVGFYEPPEDNVLDLVEGLCGLVEDFTLIRHGEQCPDDLLWVHRLPPVCCDSSEHNAYWPAWM</sequence>
<evidence type="ECO:0000259" key="1">
    <source>
        <dbReference type="Pfam" id="PF12937"/>
    </source>
</evidence>
<keyword evidence="3" id="KW-1185">Reference proteome</keyword>
<evidence type="ECO:0000313" key="2">
    <source>
        <dbReference type="EMBL" id="PIL32841.1"/>
    </source>
</evidence>
<dbReference type="Gene3D" id="1.20.1280.50">
    <property type="match status" value="1"/>
</dbReference>
<reference evidence="2 3" key="1">
    <citation type="journal article" date="2015" name="Sci. Rep.">
        <title>Chromosome-level genome map provides insights into diverse defense mechanisms in the medicinal fungus Ganoderma sinense.</title>
        <authorList>
            <person name="Zhu Y."/>
            <person name="Xu J."/>
            <person name="Sun C."/>
            <person name="Zhou S."/>
            <person name="Xu H."/>
            <person name="Nelson D.R."/>
            <person name="Qian J."/>
            <person name="Song J."/>
            <person name="Luo H."/>
            <person name="Xiang L."/>
            <person name="Li Y."/>
            <person name="Xu Z."/>
            <person name="Ji A."/>
            <person name="Wang L."/>
            <person name="Lu S."/>
            <person name="Hayward A."/>
            <person name="Sun W."/>
            <person name="Li X."/>
            <person name="Schwartz D.C."/>
            <person name="Wang Y."/>
            <person name="Chen S."/>
        </authorList>
    </citation>
    <scope>NUCLEOTIDE SEQUENCE [LARGE SCALE GENOMIC DNA]</scope>
    <source>
        <strain evidence="2 3">ZZ0214-1</strain>
    </source>
</reference>
<dbReference type="EMBL" id="AYKW01000009">
    <property type="protein sequence ID" value="PIL32841.1"/>
    <property type="molecule type" value="Genomic_DNA"/>
</dbReference>
<name>A0A2G8SGG5_9APHY</name>
<comment type="caution">
    <text evidence="2">The sequence shown here is derived from an EMBL/GenBank/DDBJ whole genome shotgun (WGS) entry which is preliminary data.</text>
</comment>